<dbReference type="Ensembl" id="ENSTNIT00000014840.1">
    <property type="protein sequence ID" value="ENSTNIP00000014640.1"/>
    <property type="gene ID" value="ENSTNIG00000011689.1"/>
</dbReference>
<accession>H3D2A2</accession>
<keyword evidence="7" id="KW-0469">Meiosis</keyword>
<evidence type="ECO:0000313" key="14">
    <source>
        <dbReference type="Proteomes" id="UP000007303"/>
    </source>
</evidence>
<evidence type="ECO:0000256" key="10">
    <source>
        <dbReference type="SAM" id="Coils"/>
    </source>
</evidence>
<keyword evidence="4 10" id="KW-0175">Coiled coil</keyword>
<evidence type="ECO:0000256" key="9">
    <source>
        <dbReference type="ARBA" id="ARBA00078996"/>
    </source>
</evidence>
<keyword evidence="5" id="KW-0233">DNA recombination</keyword>
<dbReference type="Proteomes" id="UP000007303">
    <property type="component" value="Unassembled WGS sequence"/>
</dbReference>
<dbReference type="InterPro" id="IPR010776">
    <property type="entry name" value="Hop2_WH_dom"/>
</dbReference>
<protein>
    <recommendedName>
        <fullName evidence="3">Homologous-pairing protein 2 homolog</fullName>
    </recommendedName>
    <alternativeName>
        <fullName evidence="8">PSMC3-interacting protein</fullName>
    </alternativeName>
    <alternativeName>
        <fullName evidence="9">Proteasome 26S ATPase subunit 3-interacting protein</fullName>
    </alternativeName>
</protein>
<dbReference type="InterPro" id="IPR040661">
    <property type="entry name" value="LZ3wCH"/>
</dbReference>
<feature type="domain" description="Homologous-pairing protein 2 winged helix" evidence="11">
    <location>
        <begin position="11"/>
        <end position="70"/>
    </location>
</feature>
<dbReference type="STRING" id="99883.ENSTNIP00000014640"/>
<dbReference type="GO" id="GO:0003690">
    <property type="term" value="F:double-stranded DNA binding"/>
    <property type="evidence" value="ECO:0007669"/>
    <property type="project" value="TreeGrafter"/>
</dbReference>
<dbReference type="PANTHER" id="PTHR15938:SF0">
    <property type="entry name" value="HOMOLOGOUS-PAIRING PROTEIN 2 HOMOLOG"/>
    <property type="match status" value="1"/>
</dbReference>
<comment type="similarity">
    <text evidence="2">Belongs to the HOP2 family.</text>
</comment>
<dbReference type="PANTHER" id="PTHR15938">
    <property type="entry name" value="TBP-1 INTERACTING PROTEIN"/>
    <property type="match status" value="1"/>
</dbReference>
<reference evidence="13" key="2">
    <citation type="submission" date="2025-08" db="UniProtKB">
        <authorList>
            <consortium name="Ensembl"/>
        </authorList>
    </citation>
    <scope>IDENTIFICATION</scope>
</reference>
<dbReference type="FunFam" id="1.10.10.10:FF:000394">
    <property type="entry name" value="Homologous-pairing protein 2 homolog"/>
    <property type="match status" value="1"/>
</dbReference>
<comment type="subcellular location">
    <subcellularLocation>
        <location evidence="1">Nucleus</location>
    </subcellularLocation>
</comment>
<evidence type="ECO:0000256" key="1">
    <source>
        <dbReference type="ARBA" id="ARBA00004123"/>
    </source>
</evidence>
<feature type="domain" description="Leucine zipper with capping helix" evidence="12">
    <location>
        <begin position="151"/>
        <end position="207"/>
    </location>
</feature>
<evidence type="ECO:0000313" key="13">
    <source>
        <dbReference type="Ensembl" id="ENSTNIP00000014640.1"/>
    </source>
</evidence>
<name>H3D2A2_TETNG</name>
<dbReference type="Pfam" id="PF07106">
    <property type="entry name" value="WHD_TBPIP"/>
    <property type="match status" value="1"/>
</dbReference>
<evidence type="ECO:0000256" key="7">
    <source>
        <dbReference type="ARBA" id="ARBA00023254"/>
    </source>
</evidence>
<keyword evidence="6" id="KW-0539">Nucleus</keyword>
<dbReference type="GO" id="GO:0007129">
    <property type="term" value="P:homologous chromosome pairing at meiosis"/>
    <property type="evidence" value="ECO:0007669"/>
    <property type="project" value="TreeGrafter"/>
</dbReference>
<proteinExistence type="inferred from homology"/>
<dbReference type="HOGENOM" id="CLU_063266_2_1_1"/>
<evidence type="ECO:0000256" key="3">
    <source>
        <dbReference type="ARBA" id="ARBA00016093"/>
    </source>
</evidence>
<organism evidence="13 14">
    <name type="scientific">Tetraodon nigroviridis</name>
    <name type="common">Spotted green pufferfish</name>
    <name type="synonym">Chelonodon nigroviridis</name>
    <dbReference type="NCBI Taxonomy" id="99883"/>
    <lineage>
        <taxon>Eukaryota</taxon>
        <taxon>Metazoa</taxon>
        <taxon>Chordata</taxon>
        <taxon>Craniata</taxon>
        <taxon>Vertebrata</taxon>
        <taxon>Euteleostomi</taxon>
        <taxon>Actinopterygii</taxon>
        <taxon>Neopterygii</taxon>
        <taxon>Teleostei</taxon>
        <taxon>Neoteleostei</taxon>
        <taxon>Acanthomorphata</taxon>
        <taxon>Eupercaria</taxon>
        <taxon>Tetraodontiformes</taxon>
        <taxon>Tetradontoidea</taxon>
        <taxon>Tetraodontidae</taxon>
        <taxon>Tetraodon</taxon>
    </lineage>
</organism>
<reference evidence="14" key="1">
    <citation type="journal article" date="2004" name="Nature">
        <title>Genome duplication in the teleost fish Tetraodon nigroviridis reveals the early vertebrate proto-karyotype.</title>
        <authorList>
            <person name="Jaillon O."/>
            <person name="Aury J.-M."/>
            <person name="Brunet F."/>
            <person name="Petit J.-L."/>
            <person name="Stange-Thomann N."/>
            <person name="Mauceli E."/>
            <person name="Bouneau L."/>
            <person name="Fischer C."/>
            <person name="Ozouf-Costaz C."/>
            <person name="Bernot A."/>
            <person name="Nicaud S."/>
            <person name="Jaffe D."/>
            <person name="Fisher S."/>
            <person name="Lutfalla G."/>
            <person name="Dossat C."/>
            <person name="Segurens B."/>
            <person name="Dasilva C."/>
            <person name="Salanoubat M."/>
            <person name="Levy M."/>
            <person name="Boudet N."/>
            <person name="Castellano S."/>
            <person name="Anthouard V."/>
            <person name="Jubin C."/>
            <person name="Castelli V."/>
            <person name="Katinka M."/>
            <person name="Vacherie B."/>
            <person name="Biemont C."/>
            <person name="Skalli Z."/>
            <person name="Cattolico L."/>
            <person name="Poulain J."/>
            <person name="De Berardinis V."/>
            <person name="Cruaud C."/>
            <person name="Duprat S."/>
            <person name="Brottier P."/>
            <person name="Coutanceau J.-P."/>
            <person name="Gouzy J."/>
            <person name="Parra G."/>
            <person name="Lardier G."/>
            <person name="Chapple C."/>
            <person name="McKernan K.J."/>
            <person name="McEwan P."/>
            <person name="Bosak S."/>
            <person name="Kellis M."/>
            <person name="Volff J.-N."/>
            <person name="Guigo R."/>
            <person name="Zody M.C."/>
            <person name="Mesirov J."/>
            <person name="Lindblad-Toh K."/>
            <person name="Birren B."/>
            <person name="Nusbaum C."/>
            <person name="Kahn D."/>
            <person name="Robinson-Rechavi M."/>
            <person name="Laudet V."/>
            <person name="Schachter V."/>
            <person name="Quetier F."/>
            <person name="Saurin W."/>
            <person name="Scarpelli C."/>
            <person name="Wincker P."/>
            <person name="Lander E.S."/>
            <person name="Weissenbach J."/>
            <person name="Roest Crollius H."/>
        </authorList>
    </citation>
    <scope>NUCLEOTIDE SEQUENCE [LARGE SCALE GENOMIC DNA]</scope>
</reference>
<dbReference type="OMA" id="QKYHREW"/>
<dbReference type="Gene3D" id="1.10.10.10">
    <property type="entry name" value="Winged helix-like DNA-binding domain superfamily/Winged helix DNA-binding domain"/>
    <property type="match status" value="1"/>
</dbReference>
<sequence>MSKKDNDTGAATILAYLNEKNRPYSAQDVFSNLQKQHGLGKTAVVKAMELLALEGKIKEKIYGKQKIYFADQGQFQDVKDADLKAMDCQISALSAEAQSVTQGCKQLDSELKELTSSLTTEELVTEVQELKAECAQYRARLEAIMSATNHVTPEEREKVHKEREVYVKEWRKRKRLASDMMNAILEGYPKTKKQFLDEVGVETDEDCKVVVPSS</sequence>
<evidence type="ECO:0000256" key="5">
    <source>
        <dbReference type="ARBA" id="ARBA00023172"/>
    </source>
</evidence>
<reference evidence="13" key="3">
    <citation type="submission" date="2025-09" db="UniProtKB">
        <authorList>
            <consortium name="Ensembl"/>
        </authorList>
    </citation>
    <scope>IDENTIFICATION</scope>
</reference>
<dbReference type="GeneTree" id="ENSGT00390000006890"/>
<dbReference type="InterPro" id="IPR036388">
    <property type="entry name" value="WH-like_DNA-bd_sf"/>
</dbReference>
<dbReference type="GO" id="GO:0120230">
    <property type="term" value="F:recombinase activator activity"/>
    <property type="evidence" value="ECO:0007669"/>
    <property type="project" value="TreeGrafter"/>
</dbReference>
<keyword evidence="14" id="KW-1185">Reference proteome</keyword>
<dbReference type="GO" id="GO:0000709">
    <property type="term" value="P:meiotic joint molecule formation"/>
    <property type="evidence" value="ECO:0007669"/>
    <property type="project" value="TreeGrafter"/>
</dbReference>
<evidence type="ECO:0000259" key="12">
    <source>
        <dbReference type="Pfam" id="PF18517"/>
    </source>
</evidence>
<evidence type="ECO:0000256" key="8">
    <source>
        <dbReference type="ARBA" id="ARBA00077080"/>
    </source>
</evidence>
<dbReference type="Pfam" id="PF18517">
    <property type="entry name" value="LZ3wCH"/>
    <property type="match status" value="1"/>
</dbReference>
<dbReference type="GO" id="GO:0000794">
    <property type="term" value="C:condensed nuclear chromosome"/>
    <property type="evidence" value="ECO:0007669"/>
    <property type="project" value="TreeGrafter"/>
</dbReference>
<dbReference type="GO" id="GO:0010774">
    <property type="term" value="P:meiotic strand invasion involved in reciprocal meiotic recombination"/>
    <property type="evidence" value="ECO:0007669"/>
    <property type="project" value="TreeGrafter"/>
</dbReference>
<evidence type="ECO:0000259" key="11">
    <source>
        <dbReference type="Pfam" id="PF07106"/>
    </source>
</evidence>
<evidence type="ECO:0000256" key="4">
    <source>
        <dbReference type="ARBA" id="ARBA00023054"/>
    </source>
</evidence>
<feature type="coiled-coil region" evidence="10">
    <location>
        <begin position="120"/>
        <end position="147"/>
    </location>
</feature>
<dbReference type="AlphaFoldDB" id="H3D2A2"/>
<evidence type="ECO:0000256" key="2">
    <source>
        <dbReference type="ARBA" id="ARBA00007922"/>
    </source>
</evidence>
<dbReference type="GO" id="GO:0120231">
    <property type="term" value="C:DNA recombinase auxiliary factor complex"/>
    <property type="evidence" value="ECO:0007669"/>
    <property type="project" value="TreeGrafter"/>
</dbReference>
<evidence type="ECO:0000256" key="6">
    <source>
        <dbReference type="ARBA" id="ARBA00023242"/>
    </source>
</evidence>
<dbReference type="InParanoid" id="H3D2A2"/>